<dbReference type="NCBIfam" id="TIGR04279">
    <property type="entry name" value="TIGR04279 domain"/>
    <property type="match status" value="1"/>
</dbReference>
<dbReference type="InterPro" id="IPR026595">
    <property type="entry name" value="CHP04279"/>
</dbReference>
<gene>
    <name evidence="6" type="ORF">C7960_0718</name>
    <name evidence="5" type="ORF">SAMN06295989_1168</name>
</gene>
<proteinExistence type="predicted"/>
<evidence type="ECO:0000313" key="5">
    <source>
        <dbReference type="EMBL" id="SNY22412.1"/>
    </source>
</evidence>
<dbReference type="SMART" id="SM00089">
    <property type="entry name" value="PKD"/>
    <property type="match status" value="1"/>
</dbReference>
<reference evidence="5" key="2">
    <citation type="submission" date="2017-09" db="EMBL/GenBank/DDBJ databases">
        <authorList>
            <person name="Ehlers B."/>
            <person name="Leendertz F.H."/>
        </authorList>
    </citation>
    <scope>NUCLEOTIDE SEQUENCE [LARGE SCALE GENOMIC DNA]</scope>
    <source>
        <strain evidence="5">WG-1MB</strain>
    </source>
</reference>
<dbReference type="InterPro" id="IPR035986">
    <property type="entry name" value="PKD_dom_sf"/>
</dbReference>
<dbReference type="FunFam" id="2.60.40.10:FF:000270">
    <property type="entry name" value="Cell surface protein"/>
    <property type="match status" value="1"/>
</dbReference>
<feature type="compositionally biased region" description="Gly residues" evidence="2">
    <location>
        <begin position="373"/>
        <end position="384"/>
    </location>
</feature>
<evidence type="ECO:0000256" key="1">
    <source>
        <dbReference type="ARBA" id="ARBA00022729"/>
    </source>
</evidence>
<keyword evidence="7" id="KW-1185">Reference proteome</keyword>
<keyword evidence="3" id="KW-0472">Membrane</keyword>
<dbReference type="InterPro" id="IPR013783">
    <property type="entry name" value="Ig-like_fold"/>
</dbReference>
<dbReference type="EMBL" id="SMMS01000001">
    <property type="protein sequence ID" value="TCL11556.1"/>
    <property type="molecule type" value="Genomic_DNA"/>
</dbReference>
<evidence type="ECO:0000313" key="8">
    <source>
        <dbReference type="Proteomes" id="UP000295404"/>
    </source>
</evidence>
<keyword evidence="3" id="KW-1133">Transmembrane helix</keyword>
<feature type="domain" description="PKD" evidence="4">
    <location>
        <begin position="581"/>
        <end position="635"/>
    </location>
</feature>
<feature type="region of interest" description="Disordered" evidence="2">
    <location>
        <begin position="367"/>
        <end position="392"/>
    </location>
</feature>
<evidence type="ECO:0000259" key="4">
    <source>
        <dbReference type="PROSITE" id="PS50093"/>
    </source>
</evidence>
<dbReference type="CDD" id="cd00146">
    <property type="entry name" value="PKD"/>
    <property type="match status" value="1"/>
</dbReference>
<dbReference type="InterPro" id="IPR022409">
    <property type="entry name" value="PKD/Chitinase_dom"/>
</dbReference>
<name>A0A285GFQ0_9EURY</name>
<dbReference type="NCBIfam" id="TIGR04213">
    <property type="entry name" value="PGF_pre_PGF"/>
    <property type="match status" value="1"/>
</dbReference>
<organism evidence="5 7">
    <name type="scientific">Methanohalophilus euhalobius</name>
    <dbReference type="NCBI Taxonomy" id="51203"/>
    <lineage>
        <taxon>Archaea</taxon>
        <taxon>Methanobacteriati</taxon>
        <taxon>Methanobacteriota</taxon>
        <taxon>Stenosarchaea group</taxon>
        <taxon>Methanomicrobia</taxon>
        <taxon>Methanosarcinales</taxon>
        <taxon>Methanosarcinaceae</taxon>
        <taxon>Methanohalophilus</taxon>
    </lineage>
</organism>
<keyword evidence="1" id="KW-0732">Signal</keyword>
<evidence type="ECO:0000313" key="6">
    <source>
        <dbReference type="EMBL" id="TCL11556.1"/>
    </source>
</evidence>
<keyword evidence="3" id="KW-0812">Transmembrane</keyword>
<reference evidence="6 8" key="3">
    <citation type="submission" date="2019-03" db="EMBL/GenBank/DDBJ databases">
        <title>Subsurface microbial communities from deep shales in Ohio and West Virginia, USA.</title>
        <authorList>
            <person name="Wrighton K."/>
        </authorList>
    </citation>
    <scope>NUCLEOTIDE SEQUENCE [LARGE SCALE GENOMIC DNA]</scope>
    <source>
        <strain evidence="6 8">WG1_MB</strain>
    </source>
</reference>
<dbReference type="InterPro" id="IPR000601">
    <property type="entry name" value="PKD_dom"/>
</dbReference>
<dbReference type="GO" id="GO:0005886">
    <property type="term" value="C:plasma membrane"/>
    <property type="evidence" value="ECO:0007669"/>
    <property type="project" value="UniProtKB-SubCell"/>
</dbReference>
<dbReference type="InterPro" id="IPR026371">
    <property type="entry name" value="PGF_CTERM"/>
</dbReference>
<reference evidence="7" key="1">
    <citation type="submission" date="2017-09" db="EMBL/GenBank/DDBJ databases">
        <authorList>
            <person name="Varghese N."/>
            <person name="Submissions S."/>
        </authorList>
    </citation>
    <scope>NUCLEOTIDE SEQUENCE [LARGE SCALE GENOMIC DNA]</scope>
    <source>
        <strain evidence="7">WG-1MB</strain>
    </source>
</reference>
<evidence type="ECO:0000256" key="2">
    <source>
        <dbReference type="SAM" id="MobiDB-lite"/>
    </source>
</evidence>
<dbReference type="PROSITE" id="PS50093">
    <property type="entry name" value="PKD"/>
    <property type="match status" value="1"/>
</dbReference>
<feature type="transmembrane region" description="Helical" evidence="3">
    <location>
        <begin position="639"/>
        <end position="658"/>
    </location>
</feature>
<dbReference type="InterPro" id="IPR026453">
    <property type="entry name" value="PGF_pre_PGF"/>
</dbReference>
<dbReference type="GO" id="GO:0030115">
    <property type="term" value="C:S-layer"/>
    <property type="evidence" value="ECO:0007669"/>
    <property type="project" value="UniProtKB-SubCell"/>
</dbReference>
<dbReference type="NCBIfam" id="TIGR04126">
    <property type="entry name" value="PGF_CTERM"/>
    <property type="match status" value="1"/>
</dbReference>
<dbReference type="EMBL" id="OBDR01000016">
    <property type="protein sequence ID" value="SNY22412.1"/>
    <property type="molecule type" value="Genomic_DNA"/>
</dbReference>
<dbReference type="Pfam" id="PF18911">
    <property type="entry name" value="PKD_4"/>
    <property type="match status" value="1"/>
</dbReference>
<dbReference type="Gene3D" id="2.60.40.10">
    <property type="entry name" value="Immunoglobulins"/>
    <property type="match status" value="1"/>
</dbReference>
<evidence type="ECO:0000256" key="3">
    <source>
        <dbReference type="SAM" id="Phobius"/>
    </source>
</evidence>
<dbReference type="SUPFAM" id="SSF49299">
    <property type="entry name" value="PKD domain"/>
    <property type="match status" value="1"/>
</dbReference>
<dbReference type="Pfam" id="PF18204">
    <property type="entry name" value="PGF-CTERM"/>
    <property type="match status" value="1"/>
</dbReference>
<dbReference type="Proteomes" id="UP000217726">
    <property type="component" value="Unassembled WGS sequence"/>
</dbReference>
<protein>
    <submittedName>
        <fullName evidence="5">PGF-CTERM protein/PGF-pre-PGF domain-containing protein/TIGR04279 methanogen extracellular domain-containing protein</fullName>
    </submittedName>
    <submittedName>
        <fullName evidence="6">PGF-CTERM protein/PGF-pre-PGF domain-containing protein/methanogen extracellular protein (TIGR04279 family)</fullName>
    </submittedName>
</protein>
<dbReference type="AlphaFoldDB" id="A0A285GFQ0"/>
<accession>A0A285GFQ0</accession>
<evidence type="ECO:0000313" key="7">
    <source>
        <dbReference type="Proteomes" id="UP000217726"/>
    </source>
</evidence>
<dbReference type="Proteomes" id="UP000295404">
    <property type="component" value="Unassembled WGS sequence"/>
</dbReference>
<sequence length="663" mass="71880">MRELKHSIFVLFLLIISAALIIFGSAGAATNDDVIMNMTVDDTTFNFTNHESDIDGNWIQLQGGEPFQLPYPISFTYNGINKSTFTKKGISVDIDLNVDSYSDHTIIYPYKTHPMYVTGDDVSFTFDGSESFAGKVVEISLIKTNASGLYSAIDKLMDGNKDNIVNLMNSDKDPDTKTLDEKGNCAVNYDSLDPADYIVVIMGDDATTNRLLSATAFTVLDYDSTVKVEDTESGKKVTISMPNAPLSDYTYEAMYIEESEYRAEAYMQYNGSREGLNTSVNDVSLLEGLSLTGIDFSNPASSDFKDKINASAGQDKVVIKEVSSSDTTATLNLNTAGLDEGDYILFTMVRSGGDLLAFNQYPAVSAEEEDNGSAGGGRSDGGVSGAAVSGESYQNVEQREVAGKYIARNTPTDYSFAQGSGPVENIIFTPLINAGYTSVVVEVLKDTSTLVDTKPSGLLYSNINIWIGSRLYEDVIEDATISFSVDKTWLDENDVDSSNIRLLRYTTEWTPLPTTMIGEDEDKVYYTADTPGFSSFAIVADTESAPVTGPAEMEADFTATPVEGQSPLEVTFTAEADNVDSWQWDFGDGSTSTEQNPTHTYEEPGTYTVVLTVEGEGGADVVEKTDLITVTAQEEDKGIPGFEAIFAIAGLLAVAGLLRRRKL</sequence>